<comment type="similarity">
    <text evidence="7">Belongs to the phycobilisome linker protein family.</text>
</comment>
<keyword evidence="4 7" id="KW-0605">Phycobilisome</keyword>
<accession>A0A524RLN4</accession>
<sequence>MSNIGSEQFKRDDNLLQPGFSEEDLQQVIRSTYRQVLGNVGITDAMRLKAAESQLRNGRISVKEFATMVASSDLYRSIYYDKSAPVRYVEITYSHLLGRPPRDQLEVQAAIEMINSQGVDAFVANLVQSREYDSAFGLQQVPSVRTSESKVGEPQVSFNRTYKLTHGPGSSDTIDSTSKLENSIQGKGDNKIRRYEDVTSGFIFSHISRKGKLSPFAWSANYADFPDTRTQKYNLGVGRELDTDPVVLSPSRDNIDEVINMAYRHVFGGIGIYAADRCERSESELRNGQITVQSFVQELGKSDVYQRLFLDRTTPHRFVEFNFKHFLGRPPIDEAEISEHVKLLRQQGYKAEINSYATTDEYAQTFGEDTVPYLRSIFTIQGLPQDTFNKTFRLTPGAAGSDFGSIVGTTSRTIGDLLGYPSYSIQLPSSGFPLPKTTGFANNKFSGSVPVKSTPWASFGVGEQDQTRFERFPNSTAEDNRLLLYQIYKFVLGNPHLMSAQRDSKLESRFINGQLSVKEFVRHLCKSQLYLDRFFSGCAPYRFIELCFKHILGRAPADQQEIGPAMDVVVRKGVDAAIDHLMNSGEYDMAFGEDVVPYLRGISTGEGRSMATFNRTLATVGGYAGTDKAQKKSTLVDLRTDRTIPACSNAVSGAIDAAGKRYEIVVSGQRAGSRRRLATSTYVVSGDNISSQLAFIHRSSGRIVSVMEIT</sequence>
<dbReference type="PROSITE" id="PS51445">
    <property type="entry name" value="PBS_LINKER"/>
    <property type="match status" value="3"/>
</dbReference>
<organism evidence="10 11">
    <name type="scientific">Aphanocapsa feldmannii 277cV</name>
    <dbReference type="NCBI Taxonomy" id="2507553"/>
    <lineage>
        <taxon>Bacteria</taxon>
        <taxon>Bacillati</taxon>
        <taxon>Cyanobacteriota</taxon>
        <taxon>Cyanophyceae</taxon>
        <taxon>Oscillatoriophycideae</taxon>
        <taxon>Chroococcales</taxon>
        <taxon>Microcystaceae</taxon>
        <taxon>Aphanocapsa</taxon>
    </lineage>
</organism>
<keyword evidence="5" id="KW-0793">Thylakoid</keyword>
<protein>
    <recommendedName>
        <fullName evidence="12">Phycobilisome linker polypeptide</fullName>
    </recommendedName>
</protein>
<evidence type="ECO:0000313" key="10">
    <source>
        <dbReference type="EMBL" id="TGG90977.1"/>
    </source>
</evidence>
<evidence type="ECO:0000256" key="1">
    <source>
        <dbReference type="ARBA" id="ARBA00004445"/>
    </source>
</evidence>
<keyword evidence="3" id="KW-0042">Antenna complex</keyword>
<evidence type="ECO:0000259" key="9">
    <source>
        <dbReference type="PROSITE" id="PS51445"/>
    </source>
</evidence>
<dbReference type="Proteomes" id="UP000317990">
    <property type="component" value="Unassembled WGS sequence"/>
</dbReference>
<dbReference type="AlphaFoldDB" id="A0A524RLN4"/>
<evidence type="ECO:0000256" key="6">
    <source>
        <dbReference type="ARBA" id="ARBA00023136"/>
    </source>
</evidence>
<dbReference type="InterPro" id="IPR008213">
    <property type="entry name" value="CpcD-like_dom"/>
</dbReference>
<name>A0A524RLN4_9CHRO</name>
<evidence type="ECO:0000259" key="8">
    <source>
        <dbReference type="PROSITE" id="PS51441"/>
    </source>
</evidence>
<evidence type="ECO:0000256" key="4">
    <source>
        <dbReference type="ARBA" id="ARBA00022738"/>
    </source>
</evidence>
<dbReference type="PANTHER" id="PTHR34011:SF6">
    <property type="entry name" value="PHYCOBILIPROTEIN APCE"/>
    <property type="match status" value="1"/>
</dbReference>
<proteinExistence type="inferred from homology"/>
<reference evidence="10 11" key="1">
    <citation type="journal article" date="2019" name="mSystems">
        <title>Life at home and on the roam: Genomic adaptions reflect the dual lifestyle of an intracellular, facultative symbiont.</title>
        <authorList>
            <person name="Burgsdorf I."/>
        </authorList>
    </citation>
    <scope>NUCLEOTIDE SEQUENCE [LARGE SCALE GENOMIC DNA]</scope>
    <source>
        <strain evidence="10">277cV</strain>
    </source>
</reference>
<evidence type="ECO:0000256" key="7">
    <source>
        <dbReference type="PROSITE-ProRule" id="PRU00775"/>
    </source>
</evidence>
<evidence type="ECO:0000313" key="11">
    <source>
        <dbReference type="Proteomes" id="UP000317990"/>
    </source>
</evidence>
<feature type="domain" description="PBS-linker" evidence="9">
    <location>
        <begin position="448"/>
        <end position="628"/>
    </location>
</feature>
<dbReference type="GO" id="GO:0015979">
    <property type="term" value="P:photosynthesis"/>
    <property type="evidence" value="ECO:0007669"/>
    <property type="project" value="UniProtKB-KW"/>
</dbReference>
<dbReference type="InterPro" id="IPR001297">
    <property type="entry name" value="PBS_linker_dom"/>
</dbReference>
<dbReference type="Pfam" id="PF00427">
    <property type="entry name" value="PBS_linker_poly"/>
    <property type="match status" value="3"/>
</dbReference>
<dbReference type="EMBL" id="SRMO01000084">
    <property type="protein sequence ID" value="TGG90977.1"/>
    <property type="molecule type" value="Genomic_DNA"/>
</dbReference>
<evidence type="ECO:0000256" key="2">
    <source>
        <dbReference type="ARBA" id="ARBA00022531"/>
    </source>
</evidence>
<keyword evidence="6" id="KW-0472">Membrane</keyword>
<dbReference type="GO" id="GO:0031676">
    <property type="term" value="C:plasma membrane-derived thylakoid membrane"/>
    <property type="evidence" value="ECO:0007669"/>
    <property type="project" value="UniProtKB-SubCell"/>
</dbReference>
<dbReference type="Gene3D" id="1.10.3130.20">
    <property type="entry name" value="Phycobilisome linker domain"/>
    <property type="match status" value="3"/>
</dbReference>
<dbReference type="PROSITE" id="PS51441">
    <property type="entry name" value="CPCD_LIKE"/>
    <property type="match status" value="1"/>
</dbReference>
<dbReference type="GO" id="GO:0030089">
    <property type="term" value="C:phycobilisome"/>
    <property type="evidence" value="ECO:0007669"/>
    <property type="project" value="UniProtKB-UniRule"/>
</dbReference>
<evidence type="ECO:0000256" key="5">
    <source>
        <dbReference type="ARBA" id="ARBA00023078"/>
    </source>
</evidence>
<gene>
    <name evidence="10" type="ORF">ERJ67_09845</name>
</gene>
<feature type="domain" description="PBS-linker" evidence="9">
    <location>
        <begin position="224"/>
        <end position="403"/>
    </location>
</feature>
<dbReference type="InterPro" id="IPR038255">
    <property type="entry name" value="PBS_linker_sf"/>
</dbReference>
<feature type="domain" description="PBS-linker" evidence="9">
    <location>
        <begin position="1"/>
        <end position="173"/>
    </location>
</feature>
<comment type="caution">
    <text evidence="10">The sequence shown here is derived from an EMBL/GenBank/DDBJ whole genome shotgun (WGS) entry which is preliminary data.</text>
</comment>
<dbReference type="PANTHER" id="PTHR34011">
    <property type="entry name" value="PHYCOBILISOME 32.1 KDA LINKER POLYPEPTIDE, PHYCOCYANIN-ASSOCIATED, ROD 2-RELATED"/>
    <property type="match status" value="1"/>
</dbReference>
<comment type="subcellular location">
    <subcellularLocation>
        <location evidence="1">Cellular thylakoid membrane</location>
        <topology evidence="1">Peripheral membrane protein</topology>
        <orientation evidence="1">Cytoplasmic side</orientation>
    </subcellularLocation>
</comment>
<evidence type="ECO:0008006" key="12">
    <source>
        <dbReference type="Google" id="ProtNLM"/>
    </source>
</evidence>
<feature type="domain" description="CpcD-like" evidence="8">
    <location>
        <begin position="659"/>
        <end position="709"/>
    </location>
</feature>
<dbReference type="SMART" id="SM01094">
    <property type="entry name" value="CpcD"/>
    <property type="match status" value="1"/>
</dbReference>
<evidence type="ECO:0000256" key="3">
    <source>
        <dbReference type="ARBA" id="ARBA00022549"/>
    </source>
</evidence>
<keyword evidence="2" id="KW-0602">Photosynthesis</keyword>